<protein>
    <recommendedName>
        <fullName evidence="2">Membrane protein NfeD2 N-terminal transmembrane domain-containing protein</fullName>
    </recommendedName>
</protein>
<feature type="domain" description="Membrane protein NfeD2 N-terminal transmembrane" evidence="2">
    <location>
        <begin position="29"/>
        <end position="120"/>
    </location>
</feature>
<feature type="transmembrane region" description="Helical" evidence="1">
    <location>
        <begin position="63"/>
        <end position="83"/>
    </location>
</feature>
<dbReference type="Proteomes" id="UP001364890">
    <property type="component" value="Unassembled WGS sequence"/>
</dbReference>
<keyword evidence="1" id="KW-1133">Transmembrane helix</keyword>
<reference evidence="3 4" key="1">
    <citation type="submission" date="2024-01" db="EMBL/GenBank/DDBJ databases">
        <title>Seven novel Bacillus-like species.</title>
        <authorList>
            <person name="Liu G."/>
        </authorList>
    </citation>
    <scope>NUCLEOTIDE SEQUENCE [LARGE SCALE GENOMIC DNA]</scope>
    <source>
        <strain evidence="3 4">FJAT-51614</strain>
    </source>
</reference>
<feature type="transmembrane region" description="Helical" evidence="1">
    <location>
        <begin position="90"/>
        <end position="112"/>
    </location>
</feature>
<feature type="transmembrane region" description="Helical" evidence="1">
    <location>
        <begin position="33"/>
        <end position="51"/>
    </location>
</feature>
<name>A0ABU8F8F1_9BACI</name>
<dbReference type="Gene3D" id="2.40.50.140">
    <property type="entry name" value="Nucleic acid-binding proteins"/>
    <property type="match status" value="1"/>
</dbReference>
<dbReference type="EMBL" id="JBAWSY010000018">
    <property type="protein sequence ID" value="MEI4771285.1"/>
    <property type="molecule type" value="Genomic_DNA"/>
</dbReference>
<gene>
    <name evidence="3" type="ORF">WAX74_16795</name>
</gene>
<dbReference type="Pfam" id="PF25842">
    <property type="entry name" value="NfeD_TM"/>
    <property type="match status" value="1"/>
</dbReference>
<dbReference type="InterPro" id="IPR012340">
    <property type="entry name" value="NA-bd_OB-fold"/>
</dbReference>
<sequence>MKKSKNMKLSEIVSVYISSWFICKKGVIKIEQIFLYGLIIVGLVTILYVLFADAIDGLDAGIFNPTVILSFVLFVCASGFILLKITDWNNTIIIVAALIISSILSFLMYYFILVPLASSEVSTAYTDQSLQGQVGKVIVPIPKDGFGEIVIETVNGLISKRATEYDNEEIDYGKQVLIIDVDAGTFLVKEYEPLKY</sequence>
<evidence type="ECO:0000313" key="4">
    <source>
        <dbReference type="Proteomes" id="UP001364890"/>
    </source>
</evidence>
<evidence type="ECO:0000256" key="1">
    <source>
        <dbReference type="SAM" id="Phobius"/>
    </source>
</evidence>
<keyword evidence="1" id="KW-0472">Membrane</keyword>
<evidence type="ECO:0000259" key="2">
    <source>
        <dbReference type="Pfam" id="PF25842"/>
    </source>
</evidence>
<keyword evidence="4" id="KW-1185">Reference proteome</keyword>
<proteinExistence type="predicted"/>
<accession>A0ABU8F8F1</accession>
<keyword evidence="1" id="KW-0812">Transmembrane</keyword>
<organism evidence="3 4">
    <name type="scientific">Psychrobacillus mangrovi</name>
    <dbReference type="NCBI Taxonomy" id="3117745"/>
    <lineage>
        <taxon>Bacteria</taxon>
        <taxon>Bacillati</taxon>
        <taxon>Bacillota</taxon>
        <taxon>Bacilli</taxon>
        <taxon>Bacillales</taxon>
        <taxon>Bacillaceae</taxon>
        <taxon>Psychrobacillus</taxon>
    </lineage>
</organism>
<dbReference type="InterPro" id="IPR058653">
    <property type="entry name" value="NfeD2_TM"/>
</dbReference>
<comment type="caution">
    <text evidence="3">The sequence shown here is derived from an EMBL/GenBank/DDBJ whole genome shotgun (WGS) entry which is preliminary data.</text>
</comment>
<evidence type="ECO:0000313" key="3">
    <source>
        <dbReference type="EMBL" id="MEI4771285.1"/>
    </source>
</evidence>